<evidence type="ECO:0000313" key="1">
    <source>
        <dbReference type="EMBL" id="GMF11823.1"/>
    </source>
</evidence>
<gene>
    <name evidence="1" type="ORF">Plil01_000249500</name>
</gene>
<proteinExistence type="predicted"/>
<organism evidence="1 2">
    <name type="scientific">Phytophthora lilii</name>
    <dbReference type="NCBI Taxonomy" id="2077276"/>
    <lineage>
        <taxon>Eukaryota</taxon>
        <taxon>Sar</taxon>
        <taxon>Stramenopiles</taxon>
        <taxon>Oomycota</taxon>
        <taxon>Peronosporomycetes</taxon>
        <taxon>Peronosporales</taxon>
        <taxon>Peronosporaceae</taxon>
        <taxon>Phytophthora</taxon>
    </lineage>
</organism>
<dbReference type="AlphaFoldDB" id="A0A9W6TD39"/>
<protein>
    <submittedName>
        <fullName evidence="1">Unnamed protein product</fullName>
    </submittedName>
</protein>
<dbReference type="EMBL" id="BSXW01000089">
    <property type="protein sequence ID" value="GMF11823.1"/>
    <property type="molecule type" value="Genomic_DNA"/>
</dbReference>
<accession>A0A9W6TD39</accession>
<keyword evidence="2" id="KW-1185">Reference proteome</keyword>
<name>A0A9W6TD39_9STRA</name>
<evidence type="ECO:0000313" key="2">
    <source>
        <dbReference type="Proteomes" id="UP001165083"/>
    </source>
</evidence>
<reference evidence="1" key="1">
    <citation type="submission" date="2023-04" db="EMBL/GenBank/DDBJ databases">
        <title>Phytophthora lilii NBRC 32176.</title>
        <authorList>
            <person name="Ichikawa N."/>
            <person name="Sato H."/>
            <person name="Tonouchi N."/>
        </authorList>
    </citation>
    <scope>NUCLEOTIDE SEQUENCE</scope>
    <source>
        <strain evidence="1">NBRC 32176</strain>
    </source>
</reference>
<comment type="caution">
    <text evidence="1">The sequence shown here is derived from an EMBL/GenBank/DDBJ whole genome shotgun (WGS) entry which is preliminary data.</text>
</comment>
<dbReference type="Proteomes" id="UP001165083">
    <property type="component" value="Unassembled WGS sequence"/>
</dbReference>
<sequence length="68" mass="7433">MKDSASVPTEEAAARKLLKAAAEAVQATYPRSDTLLTREVGSTTVENRELEHEGKVNTAQHLVTRIKN</sequence>